<dbReference type="InterPro" id="IPR000160">
    <property type="entry name" value="GGDEF_dom"/>
</dbReference>
<proteinExistence type="predicted"/>
<dbReference type="FunFam" id="3.30.70.270:FF:000001">
    <property type="entry name" value="Diguanylate cyclase domain protein"/>
    <property type="match status" value="1"/>
</dbReference>
<dbReference type="EC" id="2.7.7.65" evidence="2"/>
<sequence length="333" mass="36716">MTDPDIQCPFPANEAQRLRAVRSYGILDTLPEVDFDTLTRVAANAFNTPAAVIGLMDSDRLWFKSRLGLEVPQLDRQIAFCAHAIMLPGEPLVVEDLREDDRFKQNPLVTQAPHLCFYAGAPLVDRHGYALGTIAVVDTKPHEFTEAQRALLCDLSSMVITALESRNLMNQLGLLAMTDHLTGLPNRVQFERVLNSEVAHALRTGEPFTVLYMDLDDFKGINDSFGHAAGDEVLCEVAGRMKNQLRIEDLLARLGGDEFAVIMRKTDESSPEFLVRRIFDAVSAPISLSNGDKVGVGISIGIATYADAIGSMTDLLARADQALYEDKRRKNSP</sequence>
<dbReference type="SUPFAM" id="SSF55781">
    <property type="entry name" value="GAF domain-like"/>
    <property type="match status" value="1"/>
</dbReference>
<dbReference type="PANTHER" id="PTHR43102">
    <property type="entry name" value="SLR1143 PROTEIN"/>
    <property type="match status" value="1"/>
</dbReference>
<dbReference type="PANTHER" id="PTHR43102:SF2">
    <property type="entry name" value="GAF DOMAIN-CONTAINING PROTEIN"/>
    <property type="match status" value="1"/>
</dbReference>
<dbReference type="AlphaFoldDB" id="A0A1J5QUS3"/>
<dbReference type="InterPro" id="IPR043128">
    <property type="entry name" value="Rev_trsase/Diguanyl_cyclase"/>
</dbReference>
<dbReference type="SMART" id="SM00267">
    <property type="entry name" value="GGDEF"/>
    <property type="match status" value="1"/>
</dbReference>
<evidence type="ECO:0000259" key="1">
    <source>
        <dbReference type="PROSITE" id="PS50887"/>
    </source>
</evidence>
<dbReference type="Pfam" id="PF00990">
    <property type="entry name" value="GGDEF"/>
    <property type="match status" value="1"/>
</dbReference>
<feature type="domain" description="GGDEF" evidence="1">
    <location>
        <begin position="206"/>
        <end position="333"/>
    </location>
</feature>
<dbReference type="Gene3D" id="3.30.450.40">
    <property type="match status" value="1"/>
</dbReference>
<name>A0A1J5QUS3_9ZZZZ</name>
<gene>
    <name evidence="2" type="primary">yegE_33</name>
    <name evidence="2" type="ORF">GALL_307120</name>
</gene>
<comment type="caution">
    <text evidence="2">The sequence shown here is derived from an EMBL/GenBank/DDBJ whole genome shotgun (WGS) entry which is preliminary data.</text>
</comment>
<dbReference type="NCBIfam" id="TIGR00254">
    <property type="entry name" value="GGDEF"/>
    <property type="match status" value="1"/>
</dbReference>
<dbReference type="InterPro" id="IPR029787">
    <property type="entry name" value="Nucleotide_cyclase"/>
</dbReference>
<dbReference type="SUPFAM" id="SSF55073">
    <property type="entry name" value="Nucleotide cyclase"/>
    <property type="match status" value="1"/>
</dbReference>
<dbReference type="EMBL" id="MLJW01000423">
    <property type="protein sequence ID" value="OIQ87417.1"/>
    <property type="molecule type" value="Genomic_DNA"/>
</dbReference>
<keyword evidence="2" id="KW-0548">Nucleotidyltransferase</keyword>
<dbReference type="Pfam" id="PF01590">
    <property type="entry name" value="GAF"/>
    <property type="match status" value="1"/>
</dbReference>
<dbReference type="CDD" id="cd01949">
    <property type="entry name" value="GGDEF"/>
    <property type="match status" value="1"/>
</dbReference>
<dbReference type="SMART" id="SM00065">
    <property type="entry name" value="GAF"/>
    <property type="match status" value="1"/>
</dbReference>
<dbReference type="GO" id="GO:0052621">
    <property type="term" value="F:diguanylate cyclase activity"/>
    <property type="evidence" value="ECO:0007669"/>
    <property type="project" value="UniProtKB-EC"/>
</dbReference>
<dbReference type="Gene3D" id="3.30.70.270">
    <property type="match status" value="1"/>
</dbReference>
<dbReference type="PROSITE" id="PS50887">
    <property type="entry name" value="GGDEF"/>
    <property type="match status" value="1"/>
</dbReference>
<keyword evidence="2" id="KW-0808">Transferase</keyword>
<reference evidence="2" key="1">
    <citation type="submission" date="2016-10" db="EMBL/GenBank/DDBJ databases">
        <title>Sequence of Gallionella enrichment culture.</title>
        <authorList>
            <person name="Poehlein A."/>
            <person name="Muehling M."/>
            <person name="Daniel R."/>
        </authorList>
    </citation>
    <scope>NUCLEOTIDE SEQUENCE</scope>
</reference>
<evidence type="ECO:0000313" key="2">
    <source>
        <dbReference type="EMBL" id="OIQ87417.1"/>
    </source>
</evidence>
<accession>A0A1J5QUS3</accession>
<dbReference type="InterPro" id="IPR003018">
    <property type="entry name" value="GAF"/>
</dbReference>
<dbReference type="InterPro" id="IPR029016">
    <property type="entry name" value="GAF-like_dom_sf"/>
</dbReference>
<organism evidence="2">
    <name type="scientific">mine drainage metagenome</name>
    <dbReference type="NCBI Taxonomy" id="410659"/>
    <lineage>
        <taxon>unclassified sequences</taxon>
        <taxon>metagenomes</taxon>
        <taxon>ecological metagenomes</taxon>
    </lineage>
</organism>
<protein>
    <submittedName>
        <fullName evidence="2">Putative diguanylate cyclase YegE</fullName>
        <ecNumber evidence="2">2.7.7.65</ecNumber>
    </submittedName>
</protein>